<dbReference type="AlphaFoldDB" id="A0A5S9ITH4"/>
<keyword evidence="4 5" id="KW-0067">ATP-binding</keyword>
<keyword evidence="3 7" id="KW-0418">Kinase</keyword>
<proteinExistence type="predicted"/>
<evidence type="ECO:0000256" key="2">
    <source>
        <dbReference type="ARBA" id="ARBA00022741"/>
    </source>
</evidence>
<dbReference type="PANTHER" id="PTHR43289">
    <property type="entry name" value="MITOGEN-ACTIVATED PROTEIN KINASE KINASE KINASE 20-RELATED"/>
    <property type="match status" value="1"/>
</dbReference>
<evidence type="ECO:0000259" key="6">
    <source>
        <dbReference type="PROSITE" id="PS50011"/>
    </source>
</evidence>
<keyword evidence="1" id="KW-0808">Transferase</keyword>
<dbReference type="PROSITE" id="PS00108">
    <property type="entry name" value="PROTEIN_KINASE_ST"/>
    <property type="match status" value="1"/>
</dbReference>
<dbReference type="KEGG" id="uam:UABAM_05735"/>
<protein>
    <submittedName>
        <fullName evidence="7">Serine/threonine protein kinase</fullName>
    </submittedName>
</protein>
<keyword evidence="8" id="KW-1185">Reference proteome</keyword>
<evidence type="ECO:0000313" key="7">
    <source>
        <dbReference type="EMBL" id="BBM87326.1"/>
    </source>
</evidence>
<feature type="binding site" evidence="5">
    <location>
        <position position="37"/>
    </location>
    <ligand>
        <name>ATP</name>
        <dbReference type="ChEBI" id="CHEBI:30616"/>
    </ligand>
</feature>
<dbReference type="PROSITE" id="PS50011">
    <property type="entry name" value="PROTEIN_KINASE_DOM"/>
    <property type="match status" value="1"/>
</dbReference>
<dbReference type="InterPro" id="IPR011009">
    <property type="entry name" value="Kinase-like_dom_sf"/>
</dbReference>
<dbReference type="PANTHER" id="PTHR43289:SF6">
    <property type="entry name" value="SERINE_THREONINE-PROTEIN KINASE NEKL-3"/>
    <property type="match status" value="1"/>
</dbReference>
<dbReference type="CDD" id="cd14014">
    <property type="entry name" value="STKc_PknB_like"/>
    <property type="match status" value="1"/>
</dbReference>
<dbReference type="EMBL" id="AP019860">
    <property type="protein sequence ID" value="BBM87326.1"/>
    <property type="molecule type" value="Genomic_DNA"/>
</dbReference>
<feature type="domain" description="Protein kinase" evidence="6">
    <location>
        <begin position="9"/>
        <end position="262"/>
    </location>
</feature>
<dbReference type="Gene3D" id="1.10.510.10">
    <property type="entry name" value="Transferase(Phosphotransferase) domain 1"/>
    <property type="match status" value="1"/>
</dbReference>
<dbReference type="RefSeq" id="WP_151971350.1">
    <property type="nucleotide sequence ID" value="NZ_AP019860.1"/>
</dbReference>
<dbReference type="PROSITE" id="PS00107">
    <property type="entry name" value="PROTEIN_KINASE_ATP"/>
    <property type="match status" value="1"/>
</dbReference>
<sequence>MEDIYVEDFRILRKLGEGGMGEVFLASHPALGEIALKTIQETPNNNIRRFLREAKITASLNHQNIVRVYQIGQAEEYFYMAMEYLDGLTLDKRIRYSVLPENLAWEICQQICCGLQFAWEKKIIHRDIKPDNIFLTDTAKLMDFGISKYYDDRIQLTQTGAIMGTPLYISPEQSDGQLIDCRSDIYSLGVTIYEAITGVVPFHGNGVIDIIYKHRFATPENPQVYVPSLCEASSQIIAKMLQKDPNDRYQKYEHIVEDIELLKQKKDLKHAPRQILKFYKSHYEANTQNFTLESSEESQATAQIFLVSDKRLKNVDVDYTLIKSKEAISQKARNEDIIFIDAEFLGLEVVNWIDYLKQHRSDLHIVFLVNKNEHLEEPFVSKNQIATFMNQKRAWDVFQVKDLYIVDILQMIPDTQQRVLLEFSILQRDIKISMQKGVIKYDNLKISLKDRRLQRTFQSCRVYRTCETQKMTPQSSQRIIKFQNSLQEAMSIEGALAAALVDMSSTKVIGDLGNANFDVRAAALGNIKVVQAKYEVVQHLELQEQIEDILITLDTQYHLIRTFRKNPNILLYLVLDKSKINLTLARRQLKMIEGELQFPTASIEEALY</sequence>
<dbReference type="SMART" id="SM00220">
    <property type="entry name" value="S_TKc"/>
    <property type="match status" value="1"/>
</dbReference>
<organism evidence="7 8">
    <name type="scientific">Uabimicrobium amorphum</name>
    <dbReference type="NCBI Taxonomy" id="2596890"/>
    <lineage>
        <taxon>Bacteria</taxon>
        <taxon>Pseudomonadati</taxon>
        <taxon>Planctomycetota</taxon>
        <taxon>Candidatus Uabimicrobiia</taxon>
        <taxon>Candidatus Uabimicrobiales</taxon>
        <taxon>Candidatus Uabimicrobiaceae</taxon>
        <taxon>Candidatus Uabimicrobium</taxon>
    </lineage>
</organism>
<keyword evidence="2 5" id="KW-0547">Nucleotide-binding</keyword>
<dbReference type="InterPro" id="IPR008271">
    <property type="entry name" value="Ser/Thr_kinase_AS"/>
</dbReference>
<reference evidence="7 8" key="1">
    <citation type="submission" date="2019-08" db="EMBL/GenBank/DDBJ databases">
        <title>Complete genome sequence of Candidatus Uab amorphum.</title>
        <authorList>
            <person name="Shiratori T."/>
            <person name="Suzuki S."/>
            <person name="Kakizawa Y."/>
            <person name="Ishida K."/>
        </authorList>
    </citation>
    <scope>NUCLEOTIDE SEQUENCE [LARGE SCALE GENOMIC DNA]</scope>
    <source>
        <strain evidence="7 8">SRT547</strain>
    </source>
</reference>
<evidence type="ECO:0000313" key="8">
    <source>
        <dbReference type="Proteomes" id="UP000326354"/>
    </source>
</evidence>
<dbReference type="GO" id="GO:0004674">
    <property type="term" value="F:protein serine/threonine kinase activity"/>
    <property type="evidence" value="ECO:0007669"/>
    <property type="project" value="UniProtKB-KW"/>
</dbReference>
<accession>A0A5S9ITH4</accession>
<evidence type="ECO:0000256" key="1">
    <source>
        <dbReference type="ARBA" id="ARBA00022679"/>
    </source>
</evidence>
<dbReference type="InterPro" id="IPR017441">
    <property type="entry name" value="Protein_kinase_ATP_BS"/>
</dbReference>
<dbReference type="GO" id="GO:0005524">
    <property type="term" value="F:ATP binding"/>
    <property type="evidence" value="ECO:0007669"/>
    <property type="project" value="UniProtKB-UniRule"/>
</dbReference>
<evidence type="ECO:0000256" key="4">
    <source>
        <dbReference type="ARBA" id="ARBA00022840"/>
    </source>
</evidence>
<gene>
    <name evidence="7" type="ORF">UABAM_05735</name>
</gene>
<dbReference type="Proteomes" id="UP000326354">
    <property type="component" value="Chromosome"/>
</dbReference>
<dbReference type="OrthoDB" id="9788659at2"/>
<dbReference type="InterPro" id="IPR000719">
    <property type="entry name" value="Prot_kinase_dom"/>
</dbReference>
<keyword evidence="7" id="KW-0723">Serine/threonine-protein kinase</keyword>
<dbReference type="Pfam" id="PF00069">
    <property type="entry name" value="Pkinase"/>
    <property type="match status" value="1"/>
</dbReference>
<evidence type="ECO:0000256" key="5">
    <source>
        <dbReference type="PROSITE-ProRule" id="PRU10141"/>
    </source>
</evidence>
<name>A0A5S9ITH4_UABAM</name>
<dbReference type="SUPFAM" id="SSF56112">
    <property type="entry name" value="Protein kinase-like (PK-like)"/>
    <property type="match status" value="1"/>
</dbReference>
<evidence type="ECO:0000256" key="3">
    <source>
        <dbReference type="ARBA" id="ARBA00022777"/>
    </source>
</evidence>